<evidence type="ECO:0000313" key="3">
    <source>
        <dbReference type="Proteomes" id="UP001597351"/>
    </source>
</evidence>
<keyword evidence="1" id="KW-0812">Transmembrane</keyword>
<name>A0ABW4TJ88_9ACTN</name>
<evidence type="ECO:0000313" key="2">
    <source>
        <dbReference type="EMBL" id="MFD1946727.1"/>
    </source>
</evidence>
<organism evidence="2 3">
    <name type="scientific">Nocardioides aestuarii</name>
    <dbReference type="NCBI Taxonomy" id="252231"/>
    <lineage>
        <taxon>Bacteria</taxon>
        <taxon>Bacillati</taxon>
        <taxon>Actinomycetota</taxon>
        <taxon>Actinomycetes</taxon>
        <taxon>Propionibacteriales</taxon>
        <taxon>Nocardioidaceae</taxon>
        <taxon>Nocardioides</taxon>
    </lineage>
</organism>
<keyword evidence="1" id="KW-0472">Membrane</keyword>
<sequence length="220" mass="23078">MTQELDTRTTAAAATSRPRDVVVGAALVAGALLFLPSGLLHPEPGPGTGLEQVHDMVTDPLWIPSAALMVGAFALFAVAFVRLRNGAERLRRVLGWGALTSAAVALGAFVYLFGQVGAEPLARDEATWFSWVMFATHLVVNPAWGLAVAAIAVAGASTQRRHGPSWLLSLVAGVVGGLAWAVSMVTAPYLDLDDVLFPIAGTLLTLWFLGHGIAFLRGGR</sequence>
<keyword evidence="3" id="KW-1185">Reference proteome</keyword>
<feature type="transmembrane region" description="Helical" evidence="1">
    <location>
        <begin position="21"/>
        <end position="41"/>
    </location>
</feature>
<dbReference type="RefSeq" id="WP_343917148.1">
    <property type="nucleotide sequence ID" value="NZ_BAAAJT010000002.1"/>
</dbReference>
<evidence type="ECO:0008006" key="4">
    <source>
        <dbReference type="Google" id="ProtNLM"/>
    </source>
</evidence>
<feature type="transmembrane region" description="Helical" evidence="1">
    <location>
        <begin position="166"/>
        <end position="189"/>
    </location>
</feature>
<dbReference type="EMBL" id="JBHUGD010000003">
    <property type="protein sequence ID" value="MFD1946727.1"/>
    <property type="molecule type" value="Genomic_DNA"/>
</dbReference>
<keyword evidence="1" id="KW-1133">Transmembrane helix</keyword>
<feature type="transmembrane region" description="Helical" evidence="1">
    <location>
        <begin position="195"/>
        <end position="216"/>
    </location>
</feature>
<comment type="caution">
    <text evidence="2">The sequence shown here is derived from an EMBL/GenBank/DDBJ whole genome shotgun (WGS) entry which is preliminary data.</text>
</comment>
<evidence type="ECO:0000256" key="1">
    <source>
        <dbReference type="SAM" id="Phobius"/>
    </source>
</evidence>
<feature type="transmembrane region" description="Helical" evidence="1">
    <location>
        <begin position="128"/>
        <end position="154"/>
    </location>
</feature>
<gene>
    <name evidence="2" type="ORF">ACFSDE_07985</name>
</gene>
<accession>A0ABW4TJ88</accession>
<dbReference type="Proteomes" id="UP001597351">
    <property type="component" value="Unassembled WGS sequence"/>
</dbReference>
<feature type="transmembrane region" description="Helical" evidence="1">
    <location>
        <begin position="61"/>
        <end position="81"/>
    </location>
</feature>
<feature type="transmembrane region" description="Helical" evidence="1">
    <location>
        <begin position="93"/>
        <end position="113"/>
    </location>
</feature>
<proteinExistence type="predicted"/>
<protein>
    <recommendedName>
        <fullName evidence="4">DUF4386 family protein</fullName>
    </recommendedName>
</protein>
<reference evidence="3" key="1">
    <citation type="journal article" date="2019" name="Int. J. Syst. Evol. Microbiol.">
        <title>The Global Catalogue of Microorganisms (GCM) 10K type strain sequencing project: providing services to taxonomists for standard genome sequencing and annotation.</title>
        <authorList>
            <consortium name="The Broad Institute Genomics Platform"/>
            <consortium name="The Broad Institute Genome Sequencing Center for Infectious Disease"/>
            <person name="Wu L."/>
            <person name="Ma J."/>
        </authorList>
    </citation>
    <scope>NUCLEOTIDE SEQUENCE [LARGE SCALE GENOMIC DNA]</scope>
    <source>
        <strain evidence="3">CGMCC 1.12477</strain>
    </source>
</reference>